<dbReference type="PANTHER" id="PTHR31668">
    <property type="entry name" value="GLUCOSE TRANSPORT TRANSCRIPTION REGULATOR RGT1-RELATED-RELATED"/>
    <property type="match status" value="1"/>
</dbReference>
<proteinExistence type="predicted"/>
<dbReference type="Proteomes" id="UP000030671">
    <property type="component" value="Unassembled WGS sequence"/>
</dbReference>
<dbReference type="GO" id="GO:0001080">
    <property type="term" value="P:nitrogen catabolite activation of transcription from RNA polymerase II promoter"/>
    <property type="evidence" value="ECO:0007669"/>
    <property type="project" value="TreeGrafter"/>
</dbReference>
<reference evidence="4 5" key="1">
    <citation type="journal article" date="2012" name="New Phytol.">
        <title>Insight into trade-off between wood decay and parasitism from the genome of a fungal forest pathogen.</title>
        <authorList>
            <person name="Olson A."/>
            <person name="Aerts A."/>
            <person name="Asiegbu F."/>
            <person name="Belbahri L."/>
            <person name="Bouzid O."/>
            <person name="Broberg A."/>
            <person name="Canback B."/>
            <person name="Coutinho P.M."/>
            <person name="Cullen D."/>
            <person name="Dalman K."/>
            <person name="Deflorio G."/>
            <person name="van Diepen L.T."/>
            <person name="Dunand C."/>
            <person name="Duplessis S."/>
            <person name="Durling M."/>
            <person name="Gonthier P."/>
            <person name="Grimwood J."/>
            <person name="Fossdal C.G."/>
            <person name="Hansson D."/>
            <person name="Henrissat B."/>
            <person name="Hietala A."/>
            <person name="Himmelstrand K."/>
            <person name="Hoffmeister D."/>
            <person name="Hogberg N."/>
            <person name="James T.Y."/>
            <person name="Karlsson M."/>
            <person name="Kohler A."/>
            <person name="Kues U."/>
            <person name="Lee Y.H."/>
            <person name="Lin Y.C."/>
            <person name="Lind M."/>
            <person name="Lindquist E."/>
            <person name="Lombard V."/>
            <person name="Lucas S."/>
            <person name="Lunden K."/>
            <person name="Morin E."/>
            <person name="Murat C."/>
            <person name="Park J."/>
            <person name="Raffaello T."/>
            <person name="Rouze P."/>
            <person name="Salamov A."/>
            <person name="Schmutz J."/>
            <person name="Solheim H."/>
            <person name="Stahlberg J."/>
            <person name="Velez H."/>
            <person name="de Vries R.P."/>
            <person name="Wiebenga A."/>
            <person name="Woodward S."/>
            <person name="Yakovlev I."/>
            <person name="Garbelotto M."/>
            <person name="Martin F."/>
            <person name="Grigoriev I.V."/>
            <person name="Stenlid J."/>
        </authorList>
    </citation>
    <scope>NUCLEOTIDE SEQUENCE [LARGE SCALE GENOMIC DNA]</scope>
    <source>
        <strain evidence="4 5">TC 32-1</strain>
    </source>
</reference>
<evidence type="ECO:0000256" key="2">
    <source>
        <dbReference type="SAM" id="MobiDB-lite"/>
    </source>
</evidence>
<evidence type="ECO:0000259" key="3">
    <source>
        <dbReference type="PROSITE" id="PS50048"/>
    </source>
</evidence>
<organism evidence="4 5">
    <name type="scientific">Heterobasidion irregulare (strain TC 32-1)</name>
    <dbReference type="NCBI Taxonomy" id="747525"/>
    <lineage>
        <taxon>Eukaryota</taxon>
        <taxon>Fungi</taxon>
        <taxon>Dikarya</taxon>
        <taxon>Basidiomycota</taxon>
        <taxon>Agaricomycotina</taxon>
        <taxon>Agaricomycetes</taxon>
        <taxon>Russulales</taxon>
        <taxon>Bondarzewiaceae</taxon>
        <taxon>Heterobasidion</taxon>
        <taxon>Heterobasidion annosum species complex</taxon>
    </lineage>
</organism>
<feature type="region of interest" description="Disordered" evidence="2">
    <location>
        <begin position="1"/>
        <end position="33"/>
    </location>
</feature>
<dbReference type="PROSITE" id="PS00463">
    <property type="entry name" value="ZN2_CY6_FUNGAL_1"/>
    <property type="match status" value="1"/>
</dbReference>
<sequence length="715" mass="77968">MPEGSSIPGPSSTVGLLPSTLSRPFRSRKNRPCDACRKAKTRCAIPEVGPPCVECQQTRKSCTFDELPPERKKPTKRALPPNQDGAHIGSISSPGSETGTQGYAAEKRPRRASMTASTSTSPSVDFTGMHALIEAATQQERQQAASISGPTSLDLSTTDTLEPHVLTVLLTDDLLPIGNRQTGSGSELPDTGYIRQISSDKSKPRVVITFTSSDKESRTLIHLCASQFALVKATLSLLTPPPSEEFLVDLFIRTHNSAFPVIIPPSDFHHLKPPLLRKMYLTALSHCREYRPSARAARRVDLAGSLDKGQESTRLSSISAALLDLSGRPVLDAEYRYILLARTIAQSQLLGLHIDCTNWALPPWEKDLRRVLWWDLRIHDAWMSFLNSRPAHIQGDNHSVPFPALSSAVATSGPTSQSIRSPKSFVYLCRLSYFVSVLQARVCTLSSELVSREDRLRMVMEIEVDVGTLLHEVRSDEAQAIPSDVLPSGVASLMTCLLGFRCMLRRISIELKIGLGSPFTPDPETLEMFRECVDYFCSLTSPCFDGFWLVYVGHVLSSLTSSLIRLSLATTSSPLATSTNGIATLQANMHNNPILLLHRLVTALRTAKQNDFWDLAEAALTRAESVAMVLRSAEEFTSVVAALESRLDVNFHLQGDVGGGPGAVEDPVQGGVGWGAPTAWNINLNAFGPDWESFLMGLDGDNGSVFGIPHFEAQG</sequence>
<accession>W4K1W1</accession>
<evidence type="ECO:0000256" key="1">
    <source>
        <dbReference type="ARBA" id="ARBA00023242"/>
    </source>
</evidence>
<evidence type="ECO:0000313" key="5">
    <source>
        <dbReference type="Proteomes" id="UP000030671"/>
    </source>
</evidence>
<dbReference type="RefSeq" id="XP_009548330.1">
    <property type="nucleotide sequence ID" value="XM_009550035.1"/>
</dbReference>
<dbReference type="STRING" id="747525.W4K1W1"/>
<dbReference type="InterPro" id="IPR050797">
    <property type="entry name" value="Carb_Metab_Trans_Reg"/>
</dbReference>
<dbReference type="InterPro" id="IPR001138">
    <property type="entry name" value="Zn2Cys6_DnaBD"/>
</dbReference>
<feature type="compositionally biased region" description="Polar residues" evidence="2">
    <location>
        <begin position="90"/>
        <end position="101"/>
    </location>
</feature>
<evidence type="ECO:0000313" key="4">
    <source>
        <dbReference type="EMBL" id="ETW79777.1"/>
    </source>
</evidence>
<feature type="region of interest" description="Disordered" evidence="2">
    <location>
        <begin position="65"/>
        <end position="125"/>
    </location>
</feature>
<dbReference type="InParanoid" id="W4K1W1"/>
<dbReference type="GO" id="GO:0000981">
    <property type="term" value="F:DNA-binding transcription factor activity, RNA polymerase II-specific"/>
    <property type="evidence" value="ECO:0007669"/>
    <property type="project" value="InterPro"/>
</dbReference>
<name>W4K1W1_HETIT</name>
<feature type="compositionally biased region" description="Low complexity" evidence="2">
    <location>
        <begin position="112"/>
        <end position="123"/>
    </location>
</feature>
<dbReference type="EMBL" id="KI925460">
    <property type="protein sequence ID" value="ETW79777.1"/>
    <property type="molecule type" value="Genomic_DNA"/>
</dbReference>
<dbReference type="eggNOG" id="ENOG502QQXX">
    <property type="taxonomic scope" value="Eukaryota"/>
</dbReference>
<keyword evidence="5" id="KW-1185">Reference proteome</keyword>
<dbReference type="SUPFAM" id="SSF57701">
    <property type="entry name" value="Zn2/Cys6 DNA-binding domain"/>
    <property type="match status" value="1"/>
</dbReference>
<dbReference type="Gene3D" id="4.10.240.10">
    <property type="entry name" value="Zn(2)-C6 fungal-type DNA-binding domain"/>
    <property type="match status" value="1"/>
</dbReference>
<dbReference type="GO" id="GO:0008270">
    <property type="term" value="F:zinc ion binding"/>
    <property type="evidence" value="ECO:0007669"/>
    <property type="project" value="InterPro"/>
</dbReference>
<dbReference type="PROSITE" id="PS50048">
    <property type="entry name" value="ZN2_CY6_FUNGAL_2"/>
    <property type="match status" value="1"/>
</dbReference>
<dbReference type="AlphaFoldDB" id="W4K1W1"/>
<keyword evidence="1" id="KW-0539">Nucleus</keyword>
<dbReference type="SMART" id="SM00066">
    <property type="entry name" value="GAL4"/>
    <property type="match status" value="1"/>
</dbReference>
<dbReference type="CDD" id="cd12148">
    <property type="entry name" value="fungal_TF_MHR"/>
    <property type="match status" value="1"/>
</dbReference>
<dbReference type="CDD" id="cd00067">
    <property type="entry name" value="GAL4"/>
    <property type="match status" value="1"/>
</dbReference>
<dbReference type="HOGENOM" id="CLU_335281_0_0_1"/>
<feature type="compositionally biased region" description="Polar residues" evidence="2">
    <location>
        <begin position="8"/>
        <end position="22"/>
    </location>
</feature>
<dbReference type="KEGG" id="hir:HETIRDRAFT_322630"/>
<dbReference type="GeneID" id="20670889"/>
<dbReference type="OrthoDB" id="2123952at2759"/>
<dbReference type="InterPro" id="IPR036864">
    <property type="entry name" value="Zn2-C6_fun-type_DNA-bd_sf"/>
</dbReference>
<protein>
    <recommendedName>
        <fullName evidence="3">Zn(2)-C6 fungal-type domain-containing protein</fullName>
    </recommendedName>
</protein>
<dbReference type="PANTHER" id="PTHR31668:SF10">
    <property type="entry name" value="ZN(II)2CYS6 TRANSCRIPTION FACTOR (EUROFUNG)"/>
    <property type="match status" value="1"/>
</dbReference>
<gene>
    <name evidence="4" type="ORF">HETIRDRAFT_322630</name>
</gene>
<feature type="domain" description="Zn(2)-C6 fungal-type" evidence="3">
    <location>
        <begin position="32"/>
        <end position="64"/>
    </location>
</feature>
<dbReference type="GO" id="GO:0005634">
    <property type="term" value="C:nucleus"/>
    <property type="evidence" value="ECO:0007669"/>
    <property type="project" value="TreeGrafter"/>
</dbReference>